<dbReference type="Proteomes" id="UP001283361">
    <property type="component" value="Unassembled WGS sequence"/>
</dbReference>
<dbReference type="EMBL" id="JAWDGP010006286">
    <property type="protein sequence ID" value="KAK3743976.1"/>
    <property type="molecule type" value="Genomic_DNA"/>
</dbReference>
<gene>
    <name evidence="1" type="ORF">RRG08_063111</name>
</gene>
<evidence type="ECO:0000313" key="1">
    <source>
        <dbReference type="EMBL" id="KAK3743976.1"/>
    </source>
</evidence>
<evidence type="ECO:0000313" key="2">
    <source>
        <dbReference type="Proteomes" id="UP001283361"/>
    </source>
</evidence>
<organism evidence="1 2">
    <name type="scientific">Elysia crispata</name>
    <name type="common">lettuce slug</name>
    <dbReference type="NCBI Taxonomy" id="231223"/>
    <lineage>
        <taxon>Eukaryota</taxon>
        <taxon>Metazoa</taxon>
        <taxon>Spiralia</taxon>
        <taxon>Lophotrochozoa</taxon>
        <taxon>Mollusca</taxon>
        <taxon>Gastropoda</taxon>
        <taxon>Heterobranchia</taxon>
        <taxon>Euthyneura</taxon>
        <taxon>Panpulmonata</taxon>
        <taxon>Sacoglossa</taxon>
        <taxon>Placobranchoidea</taxon>
        <taxon>Plakobranchidae</taxon>
        <taxon>Elysia</taxon>
    </lineage>
</organism>
<comment type="caution">
    <text evidence="1">The sequence shown here is derived from an EMBL/GenBank/DDBJ whole genome shotgun (WGS) entry which is preliminary data.</text>
</comment>
<keyword evidence="2" id="KW-1185">Reference proteome</keyword>
<dbReference type="AlphaFoldDB" id="A0AAE1CYH9"/>
<sequence length="87" mass="9531">MIGDSCDTGQFRWFEYQLCGPKSEADSDEDAVVPAPMNPVPDTTAVYGEAQDIHPAPLSRLKLPNTTAVSVEKLKTYIQHHSADSHC</sequence>
<proteinExistence type="predicted"/>
<protein>
    <submittedName>
        <fullName evidence="1">Uncharacterized protein</fullName>
    </submittedName>
</protein>
<reference evidence="1" key="1">
    <citation type="journal article" date="2023" name="G3 (Bethesda)">
        <title>A reference genome for the long-term kleptoplast-retaining sea slug Elysia crispata morphotype clarki.</title>
        <authorList>
            <person name="Eastman K.E."/>
            <person name="Pendleton A.L."/>
            <person name="Shaikh M.A."/>
            <person name="Suttiyut T."/>
            <person name="Ogas R."/>
            <person name="Tomko P."/>
            <person name="Gavelis G."/>
            <person name="Widhalm J.R."/>
            <person name="Wisecaver J.H."/>
        </authorList>
    </citation>
    <scope>NUCLEOTIDE SEQUENCE</scope>
    <source>
        <strain evidence="1">ECLA1</strain>
    </source>
</reference>
<name>A0AAE1CYH9_9GAST</name>
<accession>A0AAE1CYH9</accession>